<comment type="caution">
    <text evidence="3">The sequence shown here is derived from an EMBL/GenBank/DDBJ whole genome shotgun (WGS) entry which is preliminary data.</text>
</comment>
<sequence length="263" mass="28218">MGHAQRAIQQHSTRRIVTQSKLSVQLYTVRELLQEDTAGTLKRLAELGFTQVEPFAFVSFGDALARGLADAGLSAPTTHQSFIGTDAAPVFEAAKALGIETVIDPYVTPDRWTQKADIDETAAQLNAAAEVAAGYGVRVGYHNHAHEIENTVDGVTALEYFASQLDDRVVLEVDTYWVAVGGQDPVALLKRLGDRVVALHIKDGPGTTETKDQVAVGQGSLPIADIIAAAPDALRVIELDDSRGDRFQAIADSYAFLTSDVFA</sequence>
<evidence type="ECO:0000256" key="1">
    <source>
        <dbReference type="ARBA" id="ARBA00023277"/>
    </source>
</evidence>
<evidence type="ECO:0000313" key="4">
    <source>
        <dbReference type="Proteomes" id="UP000474967"/>
    </source>
</evidence>
<accession>A0A6L9Y2L7</accession>
<dbReference type="EMBL" id="JAAGWY010000005">
    <property type="protein sequence ID" value="NEN07899.1"/>
    <property type="molecule type" value="Genomic_DNA"/>
</dbReference>
<evidence type="ECO:0000313" key="3">
    <source>
        <dbReference type="EMBL" id="NEN07899.1"/>
    </source>
</evidence>
<dbReference type="InterPro" id="IPR036237">
    <property type="entry name" value="Xyl_isomerase-like_sf"/>
</dbReference>
<protein>
    <submittedName>
        <fullName evidence="3">Sugar phosphate isomerase/epimerase</fullName>
    </submittedName>
</protein>
<dbReference type="PANTHER" id="PTHR12110:SF41">
    <property type="entry name" value="INOSOSE DEHYDRATASE"/>
    <property type="match status" value="1"/>
</dbReference>
<dbReference type="PANTHER" id="PTHR12110">
    <property type="entry name" value="HYDROXYPYRUVATE ISOMERASE"/>
    <property type="match status" value="1"/>
</dbReference>
<keyword evidence="1" id="KW-0119">Carbohydrate metabolism</keyword>
<dbReference type="InterPro" id="IPR013022">
    <property type="entry name" value="Xyl_isomerase-like_TIM-brl"/>
</dbReference>
<name>A0A6L9Y2L7_9MICO</name>
<dbReference type="SUPFAM" id="SSF51658">
    <property type="entry name" value="Xylose isomerase-like"/>
    <property type="match status" value="1"/>
</dbReference>
<dbReference type="Proteomes" id="UP000474967">
    <property type="component" value="Unassembled WGS sequence"/>
</dbReference>
<evidence type="ECO:0000259" key="2">
    <source>
        <dbReference type="Pfam" id="PF01261"/>
    </source>
</evidence>
<keyword evidence="4" id="KW-1185">Reference proteome</keyword>
<feature type="domain" description="Xylose isomerase-like TIM barrel" evidence="2">
    <location>
        <begin position="40"/>
        <end position="229"/>
    </location>
</feature>
<dbReference type="GO" id="GO:0016853">
    <property type="term" value="F:isomerase activity"/>
    <property type="evidence" value="ECO:0007669"/>
    <property type="project" value="UniProtKB-KW"/>
</dbReference>
<reference evidence="3 4" key="1">
    <citation type="journal article" date="2014" name="J. Microbiol.">
        <title>Diaminobutyricibacter tongyongensis gen. nov., sp. nov. and Homoserinibacter gongjuensis gen. nov., sp. nov. belong to the family Microbacteriaceae.</title>
        <authorList>
            <person name="Kim S.J."/>
            <person name="Ahn J.H."/>
            <person name="Weon H.Y."/>
            <person name="Hamada M."/>
            <person name="Suzuki K."/>
            <person name="Kwon S.W."/>
        </authorList>
    </citation>
    <scope>NUCLEOTIDE SEQUENCE [LARGE SCALE GENOMIC DNA]</scope>
    <source>
        <strain evidence="3 4">NBRC 108724</strain>
    </source>
</reference>
<gene>
    <name evidence="3" type="ORF">G3T36_18745</name>
</gene>
<keyword evidence="3" id="KW-0413">Isomerase</keyword>
<dbReference type="InterPro" id="IPR050312">
    <property type="entry name" value="IolE/XylAMocC-like"/>
</dbReference>
<dbReference type="Pfam" id="PF01261">
    <property type="entry name" value="AP_endonuc_2"/>
    <property type="match status" value="1"/>
</dbReference>
<proteinExistence type="predicted"/>
<dbReference type="Gene3D" id="3.20.20.150">
    <property type="entry name" value="Divalent-metal-dependent TIM barrel enzymes"/>
    <property type="match status" value="1"/>
</dbReference>
<organism evidence="3 4">
    <name type="scientific">Leifsonia tongyongensis</name>
    <dbReference type="NCBI Taxonomy" id="1268043"/>
    <lineage>
        <taxon>Bacteria</taxon>
        <taxon>Bacillati</taxon>
        <taxon>Actinomycetota</taxon>
        <taxon>Actinomycetes</taxon>
        <taxon>Micrococcales</taxon>
        <taxon>Microbacteriaceae</taxon>
        <taxon>Leifsonia</taxon>
    </lineage>
</organism>
<dbReference type="AlphaFoldDB" id="A0A6L9Y2L7"/>